<dbReference type="RefSeq" id="WP_010695011.1">
    <property type="nucleotide sequence ID" value="NZ_CP061007.1"/>
</dbReference>
<evidence type="ECO:0000313" key="2">
    <source>
        <dbReference type="Proteomes" id="UP000233786"/>
    </source>
</evidence>
<dbReference type="EMBL" id="PJNB01000001">
    <property type="protein sequence ID" value="PKW15277.1"/>
    <property type="molecule type" value="Genomic_DNA"/>
</dbReference>
<dbReference type="Proteomes" id="UP000233786">
    <property type="component" value="Unassembled WGS sequence"/>
</dbReference>
<gene>
    <name evidence="1" type="ORF">A8926_2970</name>
</gene>
<dbReference type="Gene3D" id="3.40.1620.10">
    <property type="entry name" value="YefM-like domain"/>
    <property type="match status" value="1"/>
</dbReference>
<proteinExistence type="predicted"/>
<accession>A0A2N3XX82</accession>
<organism evidence="1 2">
    <name type="scientific">Saccharopolyspora spinosa</name>
    <dbReference type="NCBI Taxonomy" id="60894"/>
    <lineage>
        <taxon>Bacteria</taxon>
        <taxon>Bacillati</taxon>
        <taxon>Actinomycetota</taxon>
        <taxon>Actinomycetes</taxon>
        <taxon>Pseudonocardiales</taxon>
        <taxon>Pseudonocardiaceae</taxon>
        <taxon>Saccharopolyspora</taxon>
    </lineage>
</organism>
<dbReference type="InterPro" id="IPR051416">
    <property type="entry name" value="phD-YefM_TA_antitoxins"/>
</dbReference>
<keyword evidence="2" id="KW-1185">Reference proteome</keyword>
<comment type="caution">
    <text evidence="1">The sequence shown here is derived from an EMBL/GenBank/DDBJ whole genome shotgun (WGS) entry which is preliminary data.</text>
</comment>
<dbReference type="GO" id="GO:0097351">
    <property type="term" value="F:toxin sequestering activity"/>
    <property type="evidence" value="ECO:0007669"/>
    <property type="project" value="TreeGrafter"/>
</dbReference>
<dbReference type="PANTHER" id="PTHR35377">
    <property type="entry name" value="ANTITOXIN VAPB49-RELATED-RELATED"/>
    <property type="match status" value="1"/>
</dbReference>
<dbReference type="STRING" id="994479.GCA_000194155_02471"/>
<sequence>MFYTLVMSEVPVRMLNQETSSVLARVKRGEEIDITERGAIIARIIPAHPHPLGELIASGKFRPPTLEGSMPRPLGPVRTDVDAGALIRELRDAERY</sequence>
<dbReference type="PANTHER" id="PTHR35377:SF5">
    <property type="entry name" value="ANTITOXIN VAPB46"/>
    <property type="match status" value="1"/>
</dbReference>
<dbReference type="NCBIfam" id="TIGR01552">
    <property type="entry name" value="phd_fam"/>
    <property type="match status" value="1"/>
</dbReference>
<dbReference type="AlphaFoldDB" id="A0A2N3XX82"/>
<name>A0A2N3XX82_SACSN</name>
<evidence type="ECO:0000313" key="1">
    <source>
        <dbReference type="EMBL" id="PKW15277.1"/>
    </source>
</evidence>
<protein>
    <submittedName>
        <fullName evidence="1">Prevent-host-death family protein</fullName>
    </submittedName>
</protein>
<reference evidence="1" key="1">
    <citation type="submission" date="2017-12" db="EMBL/GenBank/DDBJ databases">
        <title>Sequencing the genomes of 1000 Actinobacteria strains.</title>
        <authorList>
            <person name="Klenk H.-P."/>
        </authorList>
    </citation>
    <scope>NUCLEOTIDE SEQUENCE [LARGE SCALE GENOMIC DNA]</scope>
    <source>
        <strain evidence="1">DSM 44228</strain>
    </source>
</reference>